<dbReference type="CDD" id="cd04300">
    <property type="entry name" value="GT35_Glycogen_Phosphorylase"/>
    <property type="match status" value="1"/>
</dbReference>
<dbReference type="EC" id="2.4.1.1" evidence="9"/>
<evidence type="ECO:0000256" key="3">
    <source>
        <dbReference type="ARBA" id="ARBA00006047"/>
    </source>
</evidence>
<evidence type="ECO:0000256" key="6">
    <source>
        <dbReference type="ARBA" id="ARBA00022898"/>
    </source>
</evidence>
<dbReference type="EMBL" id="OX458333">
    <property type="protein sequence ID" value="CAI8941820.1"/>
    <property type="molecule type" value="Genomic_DNA"/>
</dbReference>
<dbReference type="GO" id="GO:0004645">
    <property type="term" value="F:1,4-alpha-oligoglucan phosphorylase activity"/>
    <property type="evidence" value="ECO:0007669"/>
    <property type="project" value="UniProtKB-EC"/>
</dbReference>
<evidence type="ECO:0000256" key="8">
    <source>
        <dbReference type="ARBA" id="ARBA00025174"/>
    </source>
</evidence>
<keyword evidence="5 9" id="KW-0808">Transferase</keyword>
<comment type="cofactor">
    <cofactor evidence="2 9">
        <name>pyridoxal 5'-phosphate</name>
        <dbReference type="ChEBI" id="CHEBI:597326"/>
    </cofactor>
</comment>
<keyword evidence="7 9" id="KW-0119">Carbohydrate metabolism</keyword>
<dbReference type="NCBIfam" id="TIGR02093">
    <property type="entry name" value="P_ylase"/>
    <property type="match status" value="1"/>
</dbReference>
<sequence>MAAVGFPAAHSLVVWGRRKRRSFSVPNLILLNTGSTMPNKSLVNNKRKPWLAELPALGIKAKDLALDIRRHFSYTLGRDKYCASAHYAYTAVALTVRDRLMERWKNTHYAYEEANCKRAYYLSMEFLMGRALSNAMLNLGIDDPLNETLHDLGLDLEEIVECEQDAGLGNGGLGRLAACFIDSCATLQLPVMGYGIRYEYGMFRQSIENGHQVEEPDHWLRNGHVWELERPELTVRVRFGGRTDDYGDGSHPRRRWVDTQDVLAVPYDVPVPGYRNGTVNTLRLWKAVATDEFDLQDFNAGDYAEAVRSKNMAENITMVLYPNDASENGKELRLRQQYFLASASLQDVVRKWVLVHGEDFSEFADKNCFQLNDTHPSIAVAELMRLLIDEHGLSWDDAWSITTRCMAYTNHTLLPEALEKWPVRLFRQLLPRLLEIIFEINARFLGEVASRWPGDLDRLARMSLIEEGWEQQVRMAYLAIVGSFSVNGVAELHSHLLMQGLFRDFYELWPNKFNNKTNGITPRRWLAGCNPKLASLITEAIGDGWLTDLSQLSRLAEFADDSAFRQRWREIKRYNKERLLKYKKAELDLDVDLEALFDVQVKRIHEYKRQLLNVLHVIHLYDRIKRGDTSNWTPRCVLFGGKAAPGYFMAKRIIKLINNVASVINRDAEVSAFLKVGFLPNYRVTAMEYICPGTDLSEQISTAGKEASGTGNMKFMLNGALTIGTLDGANIEIRQEVGPENFFLFGLTAEEVEAMRSHYDPESIINGNEDLRRVMHLLESGHFNQFEPGIFDPLIQSIKSPSDPWMTAADFASYVEAQRRAAAAYLDQEQWTRMSILNCAASGKFSTDRTISEYNRDIWKLTPVSPSPVGAQS</sequence>
<gene>
    <name evidence="10" type="primary">glgP</name>
    <name evidence="10" type="ORF">MSZNOR_4257</name>
</gene>
<comment type="similarity">
    <text evidence="3 9">Belongs to the glycogen phosphorylase family.</text>
</comment>
<dbReference type="InterPro" id="IPR011833">
    <property type="entry name" value="Glycg_phsphrylas"/>
</dbReference>
<evidence type="ECO:0000313" key="11">
    <source>
        <dbReference type="Proteomes" id="UP001162030"/>
    </source>
</evidence>
<name>A0ABM9I7I8_9GAMM</name>
<keyword evidence="6 9" id="KW-0663">Pyridoxal phosphate</keyword>
<keyword evidence="11" id="KW-1185">Reference proteome</keyword>
<dbReference type="PROSITE" id="PS00102">
    <property type="entry name" value="PHOSPHORYLASE"/>
    <property type="match status" value="1"/>
</dbReference>
<evidence type="ECO:0000256" key="2">
    <source>
        <dbReference type="ARBA" id="ARBA00001933"/>
    </source>
</evidence>
<dbReference type="PIRSF" id="PIRSF000460">
    <property type="entry name" value="Pprylas_GlgP"/>
    <property type="match status" value="1"/>
</dbReference>
<keyword evidence="4 9" id="KW-0328">Glycosyltransferase</keyword>
<reference evidence="10 11" key="1">
    <citation type="submission" date="2023-03" db="EMBL/GenBank/DDBJ databases">
        <authorList>
            <person name="Pearce D."/>
        </authorList>
    </citation>
    <scope>NUCLEOTIDE SEQUENCE [LARGE SCALE GENOMIC DNA]</scope>
    <source>
        <strain evidence="10">Msz</strain>
    </source>
</reference>
<comment type="function">
    <text evidence="9">Allosteric enzyme that catalyzes the rate-limiting step in glycogen catabolism, the phosphorolytic cleavage of glycogen to produce glucose-1-phosphate, and plays a central role in maintaining cellular and organismal glucose homeostasis.</text>
</comment>
<evidence type="ECO:0000256" key="1">
    <source>
        <dbReference type="ARBA" id="ARBA00001275"/>
    </source>
</evidence>
<evidence type="ECO:0000256" key="9">
    <source>
        <dbReference type="RuleBase" id="RU000587"/>
    </source>
</evidence>
<evidence type="ECO:0000256" key="5">
    <source>
        <dbReference type="ARBA" id="ARBA00022679"/>
    </source>
</evidence>
<dbReference type="SUPFAM" id="SSF53756">
    <property type="entry name" value="UDP-Glycosyltransferase/glycogen phosphorylase"/>
    <property type="match status" value="1"/>
</dbReference>
<evidence type="ECO:0000256" key="4">
    <source>
        <dbReference type="ARBA" id="ARBA00022676"/>
    </source>
</evidence>
<evidence type="ECO:0000313" key="10">
    <source>
        <dbReference type="EMBL" id="CAI8941820.1"/>
    </source>
</evidence>
<accession>A0ABM9I7I8</accession>
<dbReference type="Proteomes" id="UP001162030">
    <property type="component" value="Chromosome"/>
</dbReference>
<comment type="function">
    <text evidence="8">Phosphorylase is an important allosteric enzyme in carbohydrate metabolism. Enzymes from different sources differ in their regulatory mechanisms and in their natural substrates. However, all known phosphorylases share catalytic and structural properties.</text>
</comment>
<dbReference type="Pfam" id="PF00343">
    <property type="entry name" value="Phosphorylase"/>
    <property type="match status" value="1"/>
</dbReference>
<evidence type="ECO:0000256" key="7">
    <source>
        <dbReference type="ARBA" id="ARBA00023277"/>
    </source>
</evidence>
<comment type="catalytic activity">
    <reaction evidence="1 9">
        <text>[(1-&gt;4)-alpha-D-glucosyl](n) + phosphate = [(1-&gt;4)-alpha-D-glucosyl](n-1) + alpha-D-glucose 1-phosphate</text>
        <dbReference type="Rhea" id="RHEA:41732"/>
        <dbReference type="Rhea" id="RHEA-COMP:9584"/>
        <dbReference type="Rhea" id="RHEA-COMP:9586"/>
        <dbReference type="ChEBI" id="CHEBI:15444"/>
        <dbReference type="ChEBI" id="CHEBI:43474"/>
        <dbReference type="ChEBI" id="CHEBI:58601"/>
        <dbReference type="EC" id="2.4.1.1"/>
    </reaction>
</comment>
<dbReference type="PANTHER" id="PTHR11468:SF3">
    <property type="entry name" value="GLYCOGEN PHOSPHORYLASE, LIVER FORM"/>
    <property type="match status" value="1"/>
</dbReference>
<dbReference type="InterPro" id="IPR035090">
    <property type="entry name" value="Pyridoxal_P_attach_site"/>
</dbReference>
<dbReference type="Gene3D" id="3.40.50.2000">
    <property type="entry name" value="Glycogen Phosphorylase B"/>
    <property type="match status" value="2"/>
</dbReference>
<dbReference type="InterPro" id="IPR000811">
    <property type="entry name" value="Glyco_trans_35"/>
</dbReference>
<proteinExistence type="inferred from homology"/>
<dbReference type="PANTHER" id="PTHR11468">
    <property type="entry name" value="GLYCOGEN PHOSPHORYLASE"/>
    <property type="match status" value="1"/>
</dbReference>
<protein>
    <recommendedName>
        <fullName evidence="9">Alpha-1,4 glucan phosphorylase</fullName>
        <ecNumber evidence="9">2.4.1.1</ecNumber>
    </recommendedName>
</protein>
<organism evidence="10 11">
    <name type="scientific">Methylocaldum szegediense</name>
    <dbReference type="NCBI Taxonomy" id="73780"/>
    <lineage>
        <taxon>Bacteria</taxon>
        <taxon>Pseudomonadati</taxon>
        <taxon>Pseudomonadota</taxon>
        <taxon>Gammaproteobacteria</taxon>
        <taxon>Methylococcales</taxon>
        <taxon>Methylococcaceae</taxon>
        <taxon>Methylocaldum</taxon>
    </lineage>
</organism>